<dbReference type="GO" id="GO:0009554">
    <property type="term" value="P:megasporogenesis"/>
    <property type="evidence" value="ECO:0007669"/>
    <property type="project" value="UniProtKB-ARBA"/>
</dbReference>
<dbReference type="PROSITE" id="PS51294">
    <property type="entry name" value="HTH_MYB"/>
    <property type="match status" value="2"/>
</dbReference>
<proteinExistence type="predicted"/>
<dbReference type="CDD" id="cd00167">
    <property type="entry name" value="SANT"/>
    <property type="match status" value="2"/>
</dbReference>
<evidence type="ECO:0000313" key="10">
    <source>
        <dbReference type="Proteomes" id="UP001408789"/>
    </source>
</evidence>
<feature type="domain" description="Myb-like" evidence="7">
    <location>
        <begin position="33"/>
        <end position="77"/>
    </location>
</feature>
<dbReference type="GO" id="GO:0009725">
    <property type="term" value="P:response to hormone"/>
    <property type="evidence" value="ECO:0007669"/>
    <property type="project" value="UniProtKB-ARBA"/>
</dbReference>
<evidence type="ECO:0000256" key="2">
    <source>
        <dbReference type="ARBA" id="ARBA00022737"/>
    </source>
</evidence>
<dbReference type="GO" id="GO:0010052">
    <property type="term" value="P:guard cell differentiation"/>
    <property type="evidence" value="ECO:0007669"/>
    <property type="project" value="UniProtKB-ARBA"/>
</dbReference>
<dbReference type="GO" id="GO:0010444">
    <property type="term" value="P:guard mother cell differentiation"/>
    <property type="evidence" value="ECO:0007669"/>
    <property type="project" value="UniProtKB-ARBA"/>
</dbReference>
<evidence type="ECO:0000259" key="7">
    <source>
        <dbReference type="PROSITE" id="PS50090"/>
    </source>
</evidence>
<dbReference type="GO" id="GO:0033993">
    <property type="term" value="P:response to lipid"/>
    <property type="evidence" value="ECO:0007669"/>
    <property type="project" value="UniProtKB-ARBA"/>
</dbReference>
<name>A0AAP0C931_9ASTR</name>
<evidence type="ECO:0000256" key="1">
    <source>
        <dbReference type="ARBA" id="ARBA00004123"/>
    </source>
</evidence>
<accession>A0AAP0C931</accession>
<dbReference type="EMBL" id="JBCNJP010000027">
    <property type="protein sequence ID" value="KAK9050988.1"/>
    <property type="molecule type" value="Genomic_DNA"/>
</dbReference>
<dbReference type="Pfam" id="PF13921">
    <property type="entry name" value="Myb_DNA-bind_6"/>
    <property type="match status" value="1"/>
</dbReference>
<dbReference type="AlphaFoldDB" id="A0AAP0C931"/>
<comment type="subunit">
    <text evidence="5">Interacts with RBR1.</text>
</comment>
<dbReference type="PROSITE" id="PS50090">
    <property type="entry name" value="MYB_LIKE"/>
    <property type="match status" value="2"/>
</dbReference>
<feature type="compositionally biased region" description="Polar residues" evidence="6">
    <location>
        <begin position="306"/>
        <end position="315"/>
    </location>
</feature>
<dbReference type="SMART" id="SM00717">
    <property type="entry name" value="SANT"/>
    <property type="match status" value="2"/>
</dbReference>
<dbReference type="InterPro" id="IPR017930">
    <property type="entry name" value="Myb_dom"/>
</dbReference>
<reference evidence="9 10" key="1">
    <citation type="submission" date="2024-04" db="EMBL/GenBank/DDBJ databases">
        <title>The reference genome of an endangered Asteraceae, Deinandra increscens subsp. villosa, native to the Central Coast of California.</title>
        <authorList>
            <person name="Guilliams M."/>
            <person name="Hasenstab-Lehman K."/>
            <person name="Meyer R."/>
            <person name="Mcevoy S."/>
        </authorList>
    </citation>
    <scope>NUCLEOTIDE SEQUENCE [LARGE SCALE GENOMIC DNA]</scope>
    <source>
        <tissue evidence="9">Leaf</tissue>
    </source>
</reference>
<comment type="caution">
    <text evidence="9">The sequence shown here is derived from an EMBL/GenBank/DDBJ whole genome shotgun (WGS) entry which is preliminary data.</text>
</comment>
<feature type="domain" description="Myb-like" evidence="7">
    <location>
        <begin position="78"/>
        <end position="128"/>
    </location>
</feature>
<feature type="compositionally biased region" description="Low complexity" evidence="6">
    <location>
        <begin position="1"/>
        <end position="20"/>
    </location>
</feature>
<evidence type="ECO:0000256" key="3">
    <source>
        <dbReference type="ARBA" id="ARBA00023125"/>
    </source>
</evidence>
<dbReference type="GO" id="GO:0048364">
    <property type="term" value="P:root development"/>
    <property type="evidence" value="ECO:0007669"/>
    <property type="project" value="UniProtKB-ARBA"/>
</dbReference>
<dbReference type="PANTHER" id="PTHR45614">
    <property type="entry name" value="MYB PROTEIN-RELATED"/>
    <property type="match status" value="1"/>
</dbReference>
<feature type="region of interest" description="Disordered" evidence="6">
    <location>
        <begin position="1"/>
        <end position="28"/>
    </location>
</feature>
<dbReference type="PANTHER" id="PTHR45614:SF76">
    <property type="entry name" value="TRANSCRIPTION FACTOR MYB124"/>
    <property type="match status" value="1"/>
</dbReference>
<feature type="region of interest" description="Disordered" evidence="6">
    <location>
        <begin position="290"/>
        <end position="315"/>
    </location>
</feature>
<dbReference type="GO" id="GO:1902584">
    <property type="term" value="P:positive regulation of response to water deprivation"/>
    <property type="evidence" value="ECO:0007669"/>
    <property type="project" value="UniProtKB-ARBA"/>
</dbReference>
<dbReference type="GO" id="GO:0009629">
    <property type="term" value="P:response to gravity"/>
    <property type="evidence" value="ECO:0007669"/>
    <property type="project" value="UniProtKB-ARBA"/>
</dbReference>
<keyword evidence="10" id="KW-1185">Reference proteome</keyword>
<feature type="domain" description="HTH myb-type" evidence="8">
    <location>
        <begin position="78"/>
        <end position="132"/>
    </location>
</feature>
<keyword evidence="3" id="KW-0238">DNA-binding</keyword>
<dbReference type="GO" id="GO:0000981">
    <property type="term" value="F:DNA-binding transcription factor activity, RNA polymerase II-specific"/>
    <property type="evidence" value="ECO:0007669"/>
    <property type="project" value="TreeGrafter"/>
</dbReference>
<dbReference type="GO" id="GO:0032875">
    <property type="term" value="P:regulation of DNA endoreduplication"/>
    <property type="evidence" value="ECO:0007669"/>
    <property type="project" value="UniProtKB-ARBA"/>
</dbReference>
<dbReference type="InterPro" id="IPR001005">
    <property type="entry name" value="SANT/Myb"/>
</dbReference>
<keyword evidence="4" id="KW-0539">Nucleus</keyword>
<feature type="domain" description="HTH myb-type" evidence="8">
    <location>
        <begin position="26"/>
        <end position="77"/>
    </location>
</feature>
<comment type="subcellular location">
    <subcellularLocation>
        <location evidence="1">Nucleus</location>
    </subcellularLocation>
</comment>
<evidence type="ECO:0000259" key="8">
    <source>
        <dbReference type="PROSITE" id="PS51294"/>
    </source>
</evidence>
<evidence type="ECO:0000256" key="6">
    <source>
        <dbReference type="SAM" id="MobiDB-lite"/>
    </source>
</evidence>
<evidence type="ECO:0000313" key="9">
    <source>
        <dbReference type="EMBL" id="KAK9050988.1"/>
    </source>
</evidence>
<dbReference type="InterPro" id="IPR009057">
    <property type="entry name" value="Homeodomain-like_sf"/>
</dbReference>
<dbReference type="GO" id="GO:2000037">
    <property type="term" value="P:regulation of stomatal complex patterning"/>
    <property type="evidence" value="ECO:0007669"/>
    <property type="project" value="UniProtKB-ARBA"/>
</dbReference>
<organism evidence="9 10">
    <name type="scientific">Deinandra increscens subsp. villosa</name>
    <dbReference type="NCBI Taxonomy" id="3103831"/>
    <lineage>
        <taxon>Eukaryota</taxon>
        <taxon>Viridiplantae</taxon>
        <taxon>Streptophyta</taxon>
        <taxon>Embryophyta</taxon>
        <taxon>Tracheophyta</taxon>
        <taxon>Spermatophyta</taxon>
        <taxon>Magnoliopsida</taxon>
        <taxon>eudicotyledons</taxon>
        <taxon>Gunneridae</taxon>
        <taxon>Pentapetalae</taxon>
        <taxon>asterids</taxon>
        <taxon>campanulids</taxon>
        <taxon>Asterales</taxon>
        <taxon>Asteraceae</taxon>
        <taxon>Asteroideae</taxon>
        <taxon>Heliantheae alliance</taxon>
        <taxon>Madieae</taxon>
        <taxon>Madiinae</taxon>
        <taxon>Deinandra</taxon>
    </lineage>
</organism>
<evidence type="ECO:0000256" key="5">
    <source>
        <dbReference type="ARBA" id="ARBA00063045"/>
    </source>
</evidence>
<evidence type="ECO:0000256" key="4">
    <source>
        <dbReference type="ARBA" id="ARBA00023242"/>
    </source>
</evidence>
<dbReference type="Proteomes" id="UP001408789">
    <property type="component" value="Unassembled WGS sequence"/>
</dbReference>
<dbReference type="Gene3D" id="1.10.10.60">
    <property type="entry name" value="Homeodomain-like"/>
    <property type="match status" value="2"/>
</dbReference>
<protein>
    <submittedName>
        <fullName evidence="9">Uncharacterized protein</fullName>
    </submittedName>
</protein>
<dbReference type="GO" id="GO:1901333">
    <property type="term" value="P:positive regulation of lateral root development"/>
    <property type="evidence" value="ECO:0007669"/>
    <property type="project" value="UniProtKB-ARBA"/>
</dbReference>
<dbReference type="GO" id="GO:1901002">
    <property type="term" value="P:positive regulation of response to salt stress"/>
    <property type="evidence" value="ECO:0007669"/>
    <property type="project" value="UniProtKB-ARBA"/>
</dbReference>
<dbReference type="FunFam" id="1.10.10.60:FF:000355">
    <property type="entry name" value="Transcription factor MYB124"/>
    <property type="match status" value="1"/>
</dbReference>
<gene>
    <name evidence="9" type="ORF">SSX86_027613</name>
</gene>
<dbReference type="GO" id="GO:0010376">
    <property type="term" value="P:stomatal complex formation"/>
    <property type="evidence" value="ECO:0007669"/>
    <property type="project" value="UniProtKB-ARBA"/>
</dbReference>
<dbReference type="GO" id="GO:0000978">
    <property type="term" value="F:RNA polymerase II cis-regulatory region sequence-specific DNA binding"/>
    <property type="evidence" value="ECO:0007669"/>
    <property type="project" value="TreeGrafter"/>
</dbReference>
<keyword evidence="2" id="KW-0677">Repeat</keyword>
<dbReference type="SUPFAM" id="SSF46689">
    <property type="entry name" value="Homeodomain-like"/>
    <property type="match status" value="1"/>
</dbReference>
<dbReference type="GO" id="GO:0050891">
    <property type="term" value="P:multicellular organismal-level water homeostasis"/>
    <property type="evidence" value="ECO:0007669"/>
    <property type="project" value="UniProtKB-ARBA"/>
</dbReference>
<dbReference type="GO" id="GO:1902806">
    <property type="term" value="P:regulation of cell cycle G1/S phase transition"/>
    <property type="evidence" value="ECO:0007669"/>
    <property type="project" value="UniProtKB-ARBA"/>
</dbReference>
<sequence>MQNMKNKGCGNSNSGDNNGGVEAQKQKERHIVSWSQEEDDILRDQIGKHGTDNWAIVASKFKDKTTRQCRRRWFTYLNSDFKKGGWTQEEDMLLCEAQKIFGNRWTEIAKVVSGRTDNAVKNRFSTLCKKRAKNEALAKENNTSYITTNNKRTRFQNEQESDSVLETSMPPSKIRRKHIPDTPEDYQQLRPPFSVILHNCHNLNACTAPLNAQSDEVSKDGTFLKKDDPKIIALLQQAELLSSLALKVNTEKTDESYENACKAVQDFLKQTKENDVLGFNISDMDIRSCDEGSQQSWRQPDLYQGSPDSSEYSTGSTVLSQVTEKMEPNQDNVVDGKNNIICDSTTNQDIVAYCDEFNHDVNDICPLPNSEFNSPLQVTPLFRSMAAGIPSPQFSESERTFLLKTLGMESTPPKQDIKTSQPPHCKRALLHCL</sequence>
<dbReference type="GO" id="GO:0010235">
    <property type="term" value="P:guard mother cell cytokinesis"/>
    <property type="evidence" value="ECO:0007669"/>
    <property type="project" value="UniProtKB-ARBA"/>
</dbReference>
<dbReference type="InterPro" id="IPR050560">
    <property type="entry name" value="MYB_TF"/>
</dbReference>
<dbReference type="GO" id="GO:0005634">
    <property type="term" value="C:nucleus"/>
    <property type="evidence" value="ECO:0007669"/>
    <property type="project" value="UniProtKB-SubCell"/>
</dbReference>